<organism evidence="1 2">
    <name type="scientific">Neisseria chenwenguii</name>
    <dbReference type="NCBI Taxonomy" id="1853278"/>
    <lineage>
        <taxon>Bacteria</taxon>
        <taxon>Pseudomonadati</taxon>
        <taxon>Pseudomonadota</taxon>
        <taxon>Betaproteobacteria</taxon>
        <taxon>Neisseriales</taxon>
        <taxon>Neisseriaceae</taxon>
        <taxon>Neisseria</taxon>
    </lineage>
</organism>
<dbReference type="KEGG" id="nei:BG910_04995"/>
<sequence length="61" mass="7016">MKHTIKSRGWDSVFIYAAVILPLSFLGRHYQIGEPYLTIVMVAGILSAEAVYRLYRKNRSD</sequence>
<evidence type="ECO:0000313" key="2">
    <source>
        <dbReference type="Proteomes" id="UP000198238"/>
    </source>
</evidence>
<gene>
    <name evidence="1" type="ORF">BG910_04995</name>
</gene>
<reference evidence="1 2" key="1">
    <citation type="submission" date="2017-06" db="EMBL/GenBank/DDBJ databases">
        <title>Neisseria chenwenguii sp. nov., isolated from the intestinal contents of Tibetan Plateau Pika in Yushu, Qinghai Province, China.</title>
        <authorList>
            <person name="Zhang G."/>
        </authorList>
    </citation>
    <scope>NUCLEOTIDE SEQUENCE [LARGE SCALE GENOMIC DNA]</scope>
    <source>
        <strain evidence="1 2">10023</strain>
    </source>
</reference>
<keyword evidence="2" id="KW-1185">Reference proteome</keyword>
<evidence type="ECO:0000313" key="1">
    <source>
        <dbReference type="EMBL" id="ASK27183.1"/>
    </source>
</evidence>
<dbReference type="EMBL" id="CP022278">
    <property type="protein sequence ID" value="ASK27183.1"/>
    <property type="molecule type" value="Genomic_DNA"/>
</dbReference>
<dbReference type="Proteomes" id="UP000198238">
    <property type="component" value="Chromosome"/>
</dbReference>
<proteinExistence type="predicted"/>
<protein>
    <submittedName>
        <fullName evidence="1">Uncharacterized protein</fullName>
    </submittedName>
</protein>
<name>A0A220S193_9NEIS</name>
<accession>A0A220S193</accession>
<dbReference type="AlphaFoldDB" id="A0A220S193"/>